<keyword evidence="3" id="KW-1185">Reference proteome</keyword>
<feature type="region of interest" description="Disordered" evidence="1">
    <location>
        <begin position="27"/>
        <end position="48"/>
    </location>
</feature>
<evidence type="ECO:0000313" key="2">
    <source>
        <dbReference type="EMBL" id="MED6292807.1"/>
    </source>
</evidence>
<protein>
    <submittedName>
        <fullName evidence="2">Uncharacterized protein</fullName>
    </submittedName>
</protein>
<organism evidence="2 3">
    <name type="scientific">Characodon lateralis</name>
    <dbReference type="NCBI Taxonomy" id="208331"/>
    <lineage>
        <taxon>Eukaryota</taxon>
        <taxon>Metazoa</taxon>
        <taxon>Chordata</taxon>
        <taxon>Craniata</taxon>
        <taxon>Vertebrata</taxon>
        <taxon>Euteleostomi</taxon>
        <taxon>Actinopterygii</taxon>
        <taxon>Neopterygii</taxon>
        <taxon>Teleostei</taxon>
        <taxon>Neoteleostei</taxon>
        <taxon>Acanthomorphata</taxon>
        <taxon>Ovalentaria</taxon>
        <taxon>Atherinomorphae</taxon>
        <taxon>Cyprinodontiformes</taxon>
        <taxon>Goodeidae</taxon>
        <taxon>Characodon</taxon>
    </lineage>
</organism>
<comment type="caution">
    <text evidence="2">The sequence shown here is derived from an EMBL/GenBank/DDBJ whole genome shotgun (WGS) entry which is preliminary data.</text>
</comment>
<dbReference type="EMBL" id="JAHUTJ010073971">
    <property type="protein sequence ID" value="MED6292807.1"/>
    <property type="molecule type" value="Genomic_DNA"/>
</dbReference>
<dbReference type="Proteomes" id="UP001352852">
    <property type="component" value="Unassembled WGS sequence"/>
</dbReference>
<evidence type="ECO:0000256" key="1">
    <source>
        <dbReference type="SAM" id="MobiDB-lite"/>
    </source>
</evidence>
<name>A0ABU7F0P8_9TELE</name>
<sequence length="72" mass="8312">MTQLPERFTLSESSLISPARWCQGWAGEEEDTRESPHKEVAFPQQHSHSKGRRALALLLVFENVVYFPVLSW</sequence>
<proteinExistence type="predicted"/>
<reference evidence="2 3" key="1">
    <citation type="submission" date="2021-06" db="EMBL/GenBank/DDBJ databases">
        <authorList>
            <person name="Palmer J.M."/>
        </authorList>
    </citation>
    <scope>NUCLEOTIDE SEQUENCE [LARGE SCALE GENOMIC DNA]</scope>
    <source>
        <strain evidence="2 3">CL_MEX2019</strain>
        <tissue evidence="2">Muscle</tissue>
    </source>
</reference>
<gene>
    <name evidence="2" type="ORF">CHARACLAT_004301</name>
</gene>
<accession>A0ABU7F0P8</accession>
<evidence type="ECO:0000313" key="3">
    <source>
        <dbReference type="Proteomes" id="UP001352852"/>
    </source>
</evidence>